<evidence type="ECO:0000313" key="4">
    <source>
        <dbReference type="Proteomes" id="UP001179181"/>
    </source>
</evidence>
<evidence type="ECO:0000313" key="3">
    <source>
        <dbReference type="EMBL" id="NIJ55436.1"/>
    </source>
</evidence>
<reference evidence="3 4" key="1">
    <citation type="submission" date="2020-03" db="EMBL/GenBank/DDBJ databases">
        <title>Genomic Encyclopedia of Type Strains, Phase IV (KMG-IV): sequencing the most valuable type-strain genomes for metagenomic binning, comparative biology and taxonomic classification.</title>
        <authorList>
            <person name="Goeker M."/>
        </authorList>
    </citation>
    <scope>NUCLEOTIDE SEQUENCE [LARGE SCALE GENOMIC DNA]</scope>
    <source>
        <strain evidence="3 4">DSM 102865</strain>
    </source>
</reference>
<sequence length="503" mass="56907">MAENNFVNLRISIGKEKITFIDKLLSANDVSFNLDDNSENTPIAKNIRIELGIAKVFHKVLNLIKAERDLFQKQDFEFLGEMLARILFGKPNDKDIRDYFLKVAETDLEISRRDATKICRIFLEFDEKSGMAMLPWEYILYKTRTPEDSKAIYLSADIKGRFQLIRRIKSNVTVHPNAERLFVIALINVGGNRNAAPPIDSRLGELSKVKAYFTKLQGKFPDSIVVEYVESASFGEIKSIIETIYRQWQNDYEDEPCYVVHYLGHGMLDKQIGMLVLQDEDKIPEWREDKKFAALFGEDRLDVKQPALVSFQACDSAKIGSINDTLRGIAFEFTKINIPAVIGMQNEIDMSFSSAFFERLYEQILEGKDIAEAITAARDYLGRGFGVEDEIYVNNSFGSPVLFITTLEPITLIRREIHSGVDSNDSIILKSESPIIQRTPFSLGANDGRQKKETSTPAVAKKINQNLIAQTDLARESGDGNSEKMVQIEDTSSPVNPPNQTDQ</sequence>
<protein>
    <recommendedName>
        <fullName evidence="2">CHAT domain-containing protein</fullName>
    </recommendedName>
</protein>
<feature type="compositionally biased region" description="Polar residues" evidence="1">
    <location>
        <begin position="489"/>
        <end position="503"/>
    </location>
</feature>
<evidence type="ECO:0000256" key="1">
    <source>
        <dbReference type="SAM" id="MobiDB-lite"/>
    </source>
</evidence>
<name>A0ABX0UR07_9BACT</name>
<accession>A0ABX0UR07</accession>
<gene>
    <name evidence="3" type="ORF">FHS68_004625</name>
</gene>
<feature type="region of interest" description="Disordered" evidence="1">
    <location>
        <begin position="470"/>
        <end position="503"/>
    </location>
</feature>
<dbReference type="InterPro" id="IPR024983">
    <property type="entry name" value="CHAT_dom"/>
</dbReference>
<organism evidence="3 4">
    <name type="scientific">Dyadobacter arcticus</name>
    <dbReference type="NCBI Taxonomy" id="1078754"/>
    <lineage>
        <taxon>Bacteria</taxon>
        <taxon>Pseudomonadati</taxon>
        <taxon>Bacteroidota</taxon>
        <taxon>Cytophagia</taxon>
        <taxon>Cytophagales</taxon>
        <taxon>Spirosomataceae</taxon>
        <taxon>Dyadobacter</taxon>
    </lineage>
</organism>
<dbReference type="Proteomes" id="UP001179181">
    <property type="component" value="Unassembled WGS sequence"/>
</dbReference>
<feature type="region of interest" description="Disordered" evidence="1">
    <location>
        <begin position="440"/>
        <end position="459"/>
    </location>
</feature>
<feature type="compositionally biased region" description="Basic and acidic residues" evidence="1">
    <location>
        <begin position="473"/>
        <end position="482"/>
    </location>
</feature>
<dbReference type="SUPFAM" id="SSF52129">
    <property type="entry name" value="Caspase-like"/>
    <property type="match status" value="1"/>
</dbReference>
<comment type="caution">
    <text evidence="3">The sequence shown here is derived from an EMBL/GenBank/DDBJ whole genome shotgun (WGS) entry which is preliminary data.</text>
</comment>
<dbReference type="RefSeq" id="WP_167275240.1">
    <property type="nucleotide sequence ID" value="NZ_JAASQJ010000005.1"/>
</dbReference>
<dbReference type="InterPro" id="IPR029030">
    <property type="entry name" value="Caspase-like_dom_sf"/>
</dbReference>
<dbReference type="EMBL" id="JAASQJ010000005">
    <property type="protein sequence ID" value="NIJ55436.1"/>
    <property type="molecule type" value="Genomic_DNA"/>
</dbReference>
<evidence type="ECO:0000259" key="2">
    <source>
        <dbReference type="Pfam" id="PF12770"/>
    </source>
</evidence>
<proteinExistence type="predicted"/>
<keyword evidence="4" id="KW-1185">Reference proteome</keyword>
<feature type="domain" description="CHAT" evidence="2">
    <location>
        <begin position="114"/>
        <end position="378"/>
    </location>
</feature>
<dbReference type="Pfam" id="PF12770">
    <property type="entry name" value="CHAT"/>
    <property type="match status" value="1"/>
</dbReference>